<name>A0A918S3I0_9ACTN</name>
<keyword evidence="2" id="KW-1185">Reference proteome</keyword>
<dbReference type="RefSeq" id="WP_190061203.1">
    <property type="nucleotide sequence ID" value="NZ_BMWH01000059.1"/>
</dbReference>
<reference evidence="1" key="1">
    <citation type="journal article" date="2014" name="Int. J. Syst. Evol. Microbiol.">
        <title>Complete genome sequence of Corynebacterium casei LMG S-19264T (=DSM 44701T), isolated from a smear-ripened cheese.</title>
        <authorList>
            <consortium name="US DOE Joint Genome Institute (JGI-PGF)"/>
            <person name="Walter F."/>
            <person name="Albersmeier A."/>
            <person name="Kalinowski J."/>
            <person name="Ruckert C."/>
        </authorList>
    </citation>
    <scope>NUCLEOTIDE SEQUENCE</scope>
    <source>
        <strain evidence="1">JCM 5016</strain>
    </source>
</reference>
<evidence type="ECO:0000313" key="1">
    <source>
        <dbReference type="EMBL" id="GHA18943.1"/>
    </source>
</evidence>
<organism evidence="1 2">
    <name type="scientific">Streptomyces echinoruber</name>
    <dbReference type="NCBI Taxonomy" id="68898"/>
    <lineage>
        <taxon>Bacteria</taxon>
        <taxon>Bacillati</taxon>
        <taxon>Actinomycetota</taxon>
        <taxon>Actinomycetes</taxon>
        <taxon>Kitasatosporales</taxon>
        <taxon>Streptomycetaceae</taxon>
        <taxon>Streptomyces</taxon>
    </lineage>
</organism>
<accession>A0A918S3I0</accession>
<gene>
    <name evidence="1" type="ORF">GCM10010389_65980</name>
</gene>
<dbReference type="Proteomes" id="UP000623010">
    <property type="component" value="Unassembled WGS sequence"/>
</dbReference>
<reference evidence="1" key="2">
    <citation type="submission" date="2020-09" db="EMBL/GenBank/DDBJ databases">
        <authorList>
            <person name="Sun Q."/>
            <person name="Ohkuma M."/>
        </authorList>
    </citation>
    <scope>NUCLEOTIDE SEQUENCE</scope>
    <source>
        <strain evidence="1">JCM 5016</strain>
    </source>
</reference>
<dbReference type="AlphaFoldDB" id="A0A918S3I0"/>
<proteinExistence type="predicted"/>
<protein>
    <submittedName>
        <fullName evidence="1">Uncharacterized protein</fullName>
    </submittedName>
</protein>
<dbReference type="EMBL" id="BMWH01000059">
    <property type="protein sequence ID" value="GHA18943.1"/>
    <property type="molecule type" value="Genomic_DNA"/>
</dbReference>
<comment type="caution">
    <text evidence="1">The sequence shown here is derived from an EMBL/GenBank/DDBJ whole genome shotgun (WGS) entry which is preliminary data.</text>
</comment>
<sequence>MTTATTGSNRVWDSRPPKSALRVWTRYCIQWLWGPPLWLLVRMPLIVLALLDVEVPQPSRGDMPKPRWRQRIWIDRERLRLERITDPQAQERELRQLLADHRLNCVPPRPGAPAPLPCSGGKHRLTVADSYFRLLGARRAFGIAHNEFGWVLAENAEAKLPGRLELTCPKKK</sequence>
<evidence type="ECO:0000313" key="2">
    <source>
        <dbReference type="Proteomes" id="UP000623010"/>
    </source>
</evidence>